<dbReference type="PANTHER" id="PTHR10209">
    <property type="entry name" value="OXIDOREDUCTASE, 2OG-FE II OXYGENASE FAMILY PROTEIN"/>
    <property type="match status" value="1"/>
</dbReference>
<protein>
    <recommendedName>
        <fullName evidence="6">Fe2OG dioxygenase domain-containing protein</fullName>
    </recommendedName>
</protein>
<evidence type="ECO:0000256" key="2">
    <source>
        <dbReference type="ARBA" id="ARBA00022723"/>
    </source>
</evidence>
<reference evidence="7 8" key="1">
    <citation type="journal article" date="2023" name="G3 (Bethesda)">
        <title>A chromosome-length genome assembly and annotation of blackberry (Rubus argutus, cv. 'Hillquist').</title>
        <authorList>
            <person name="Bruna T."/>
            <person name="Aryal R."/>
            <person name="Dudchenko O."/>
            <person name="Sargent D.J."/>
            <person name="Mead D."/>
            <person name="Buti M."/>
            <person name="Cavallini A."/>
            <person name="Hytonen T."/>
            <person name="Andres J."/>
            <person name="Pham M."/>
            <person name="Weisz D."/>
            <person name="Mascagni F."/>
            <person name="Usai G."/>
            <person name="Natali L."/>
            <person name="Bassil N."/>
            <person name="Fernandez G.E."/>
            <person name="Lomsadze A."/>
            <person name="Armour M."/>
            <person name="Olukolu B."/>
            <person name="Poorten T."/>
            <person name="Britton C."/>
            <person name="Davik J."/>
            <person name="Ashrafi H."/>
            <person name="Aiden E.L."/>
            <person name="Borodovsky M."/>
            <person name="Worthington M."/>
        </authorList>
    </citation>
    <scope>NUCLEOTIDE SEQUENCE [LARGE SCALE GENOMIC DNA]</scope>
    <source>
        <strain evidence="7">PI 553951</strain>
    </source>
</reference>
<dbReference type="Proteomes" id="UP001457282">
    <property type="component" value="Unassembled WGS sequence"/>
</dbReference>
<accession>A0AAW1VMH8</accession>
<dbReference type="Pfam" id="PF14226">
    <property type="entry name" value="DIOX_N"/>
    <property type="match status" value="1"/>
</dbReference>
<organism evidence="7 8">
    <name type="scientific">Rubus argutus</name>
    <name type="common">Southern blackberry</name>
    <dbReference type="NCBI Taxonomy" id="59490"/>
    <lineage>
        <taxon>Eukaryota</taxon>
        <taxon>Viridiplantae</taxon>
        <taxon>Streptophyta</taxon>
        <taxon>Embryophyta</taxon>
        <taxon>Tracheophyta</taxon>
        <taxon>Spermatophyta</taxon>
        <taxon>Magnoliopsida</taxon>
        <taxon>eudicotyledons</taxon>
        <taxon>Gunneridae</taxon>
        <taxon>Pentapetalae</taxon>
        <taxon>rosids</taxon>
        <taxon>fabids</taxon>
        <taxon>Rosales</taxon>
        <taxon>Rosaceae</taxon>
        <taxon>Rosoideae</taxon>
        <taxon>Rosoideae incertae sedis</taxon>
        <taxon>Rubus</taxon>
    </lineage>
</organism>
<feature type="domain" description="Fe2OG dioxygenase" evidence="6">
    <location>
        <begin position="107"/>
        <end position="243"/>
    </location>
</feature>
<comment type="caution">
    <text evidence="7">The sequence shown here is derived from an EMBL/GenBank/DDBJ whole genome shotgun (WGS) entry which is preliminary data.</text>
</comment>
<evidence type="ECO:0000256" key="3">
    <source>
        <dbReference type="ARBA" id="ARBA00023002"/>
    </source>
</evidence>
<dbReference type="SUPFAM" id="SSF51197">
    <property type="entry name" value="Clavaminate synthase-like"/>
    <property type="match status" value="1"/>
</dbReference>
<keyword evidence="3 5" id="KW-0560">Oxidoreductase</keyword>
<dbReference type="EMBL" id="JBEDUW010000121">
    <property type="protein sequence ID" value="KAK9905423.1"/>
    <property type="molecule type" value="Genomic_DNA"/>
</dbReference>
<comment type="similarity">
    <text evidence="1 5">Belongs to the iron/ascorbate-dependent oxidoreductase family.</text>
</comment>
<dbReference type="PROSITE" id="PS51471">
    <property type="entry name" value="FE2OG_OXY"/>
    <property type="match status" value="1"/>
</dbReference>
<proteinExistence type="inferred from homology"/>
<evidence type="ECO:0000256" key="4">
    <source>
        <dbReference type="ARBA" id="ARBA00023004"/>
    </source>
</evidence>
<dbReference type="GO" id="GO:0046872">
    <property type="term" value="F:metal ion binding"/>
    <property type="evidence" value="ECO:0007669"/>
    <property type="project" value="UniProtKB-KW"/>
</dbReference>
<keyword evidence="8" id="KW-1185">Reference proteome</keyword>
<dbReference type="InterPro" id="IPR027443">
    <property type="entry name" value="IPNS-like_sf"/>
</dbReference>
<dbReference type="InterPro" id="IPR044861">
    <property type="entry name" value="IPNS-like_FE2OG_OXY"/>
</dbReference>
<evidence type="ECO:0000313" key="8">
    <source>
        <dbReference type="Proteomes" id="UP001457282"/>
    </source>
</evidence>
<sequence>MGSSMLESLMSHQFFRPNKDPSATGDHKISGLFRIPVVDLADKREEVIDGVLRAAERYGFFQVVNHGIPKRVMEEMMEATRGFHELPREVKGDYYSREIVRKVKYFTSSNMYELMYADWRDTLQCNMSIEHFDPHEIPSICRDITMEYSEHAHKLGVTLFALLSEALGLKPDHLINLDYQIGGLQVQHQNQWIDVTPVSGALIINIGDLLQLISNGKFVSVKHRVLAKKEGPRISVAYFFVHLSLENSPRVYEPIKELTSEENPPLYRATTVKDYFNCYYKKGNINGVSGLGYLKL</sequence>
<evidence type="ECO:0000259" key="6">
    <source>
        <dbReference type="PROSITE" id="PS51471"/>
    </source>
</evidence>
<dbReference type="InterPro" id="IPR005123">
    <property type="entry name" value="Oxoglu/Fe-dep_dioxygenase_dom"/>
</dbReference>
<dbReference type="InterPro" id="IPR026992">
    <property type="entry name" value="DIOX_N"/>
</dbReference>
<evidence type="ECO:0000256" key="1">
    <source>
        <dbReference type="ARBA" id="ARBA00008056"/>
    </source>
</evidence>
<gene>
    <name evidence="7" type="ORF">M0R45_000147</name>
</gene>
<keyword evidence="2 5" id="KW-0479">Metal-binding</keyword>
<dbReference type="AlphaFoldDB" id="A0AAW1VMH8"/>
<dbReference type="Gene3D" id="2.60.120.330">
    <property type="entry name" value="B-lactam Antibiotic, Isopenicillin N Synthase, Chain"/>
    <property type="match status" value="2"/>
</dbReference>
<evidence type="ECO:0000313" key="7">
    <source>
        <dbReference type="EMBL" id="KAK9905423.1"/>
    </source>
</evidence>
<dbReference type="Pfam" id="PF03171">
    <property type="entry name" value="2OG-FeII_Oxy"/>
    <property type="match status" value="1"/>
</dbReference>
<name>A0AAW1VMH8_RUBAR</name>
<dbReference type="PANTHER" id="PTHR10209:SF776">
    <property type="entry name" value="2OG-FE(II) OXYGENASE FAMILY OXIDOREDUCTASE"/>
    <property type="match status" value="1"/>
</dbReference>
<dbReference type="GO" id="GO:0051213">
    <property type="term" value="F:dioxygenase activity"/>
    <property type="evidence" value="ECO:0007669"/>
    <property type="project" value="UniProtKB-ARBA"/>
</dbReference>
<keyword evidence="4 5" id="KW-0408">Iron</keyword>
<evidence type="ECO:0000256" key="5">
    <source>
        <dbReference type="RuleBase" id="RU003682"/>
    </source>
</evidence>